<accession>A0A7C8TUV5</accession>
<evidence type="ECO:0000313" key="2">
    <source>
        <dbReference type="EMBL" id="TGJ73613.1"/>
    </source>
</evidence>
<comment type="caution">
    <text evidence="2">The sequence shown here is derived from an EMBL/GenBank/DDBJ whole genome shotgun (WGS) entry which is preliminary data.</text>
</comment>
<feature type="compositionally biased region" description="Low complexity" evidence="1">
    <location>
        <begin position="34"/>
        <end position="53"/>
    </location>
</feature>
<protein>
    <submittedName>
        <fullName evidence="2">Uncharacterized protein</fullName>
    </submittedName>
</protein>
<feature type="region of interest" description="Disordered" evidence="1">
    <location>
        <begin position="1"/>
        <end position="80"/>
    </location>
</feature>
<name>A0A7C8TUV5_ORBOL</name>
<dbReference type="AlphaFoldDB" id="A0A7C8TUV5"/>
<dbReference type="Proteomes" id="UP000297595">
    <property type="component" value="Unassembled WGS sequence"/>
</dbReference>
<evidence type="ECO:0000313" key="3">
    <source>
        <dbReference type="Proteomes" id="UP000297595"/>
    </source>
</evidence>
<dbReference type="EMBL" id="SOZJ01000001">
    <property type="protein sequence ID" value="TGJ73613.1"/>
    <property type="molecule type" value="Genomic_DNA"/>
</dbReference>
<proteinExistence type="predicted"/>
<feature type="compositionally biased region" description="Polar residues" evidence="1">
    <location>
        <begin position="54"/>
        <end position="69"/>
    </location>
</feature>
<sequence length="80" mass="8928">MKGCCEQQQTSDRLAQKASQHKPTSKFSPFARYNSTQPSPSSNQPTSPTIQSPLTSVNINQSRPANSTKYPGFYRSHLLR</sequence>
<gene>
    <name evidence="2" type="ORF">EYR41_000699</name>
</gene>
<organism evidence="2 3">
    <name type="scientific">Orbilia oligospora</name>
    <name type="common">Nematode-trapping fungus</name>
    <name type="synonym">Arthrobotrys oligospora</name>
    <dbReference type="NCBI Taxonomy" id="2813651"/>
    <lineage>
        <taxon>Eukaryota</taxon>
        <taxon>Fungi</taxon>
        <taxon>Dikarya</taxon>
        <taxon>Ascomycota</taxon>
        <taxon>Pezizomycotina</taxon>
        <taxon>Orbiliomycetes</taxon>
        <taxon>Orbiliales</taxon>
        <taxon>Orbiliaceae</taxon>
        <taxon>Orbilia</taxon>
    </lineage>
</organism>
<feature type="compositionally biased region" description="Polar residues" evidence="1">
    <location>
        <begin position="1"/>
        <end position="18"/>
    </location>
</feature>
<reference evidence="2 3" key="1">
    <citation type="submission" date="2019-03" db="EMBL/GenBank/DDBJ databases">
        <title>Nematode-trapping fungi genome.</title>
        <authorList>
            <person name="Vidal-Diez De Ulzurrun G."/>
        </authorList>
    </citation>
    <scope>NUCLEOTIDE SEQUENCE [LARGE SCALE GENOMIC DNA]</scope>
    <source>
        <strain evidence="2 3">TWF154</strain>
    </source>
</reference>
<evidence type="ECO:0000256" key="1">
    <source>
        <dbReference type="SAM" id="MobiDB-lite"/>
    </source>
</evidence>